<dbReference type="PATRIC" id="fig|571915.4.peg.1515"/>
<dbReference type="RefSeq" id="WP_144414147.1">
    <property type="nucleotide sequence ID" value="NZ_CP011542.1"/>
</dbReference>
<name>A0A0G3H3T4_9CORY</name>
<protein>
    <recommendedName>
        <fullName evidence="3">DUF3558 family protein</fullName>
    </recommendedName>
</protein>
<dbReference type="AlphaFoldDB" id="A0A0G3H3T4"/>
<gene>
    <name evidence="1" type="ORF">CMUST_07090</name>
</gene>
<reference evidence="1 2" key="1">
    <citation type="journal article" date="2015" name="Genome Announc.">
        <title>Complete Genome Sequence of the Type Strain Corynebacterium mustelae DSM 45274, Isolated from Various Tissues of a Male Ferret with Lethal Sepsis.</title>
        <authorList>
            <person name="Ruckert C."/>
            <person name="Eimer J."/>
            <person name="Winkler A."/>
            <person name="Tauch A."/>
        </authorList>
    </citation>
    <scope>NUCLEOTIDE SEQUENCE [LARGE SCALE GENOMIC DNA]</scope>
    <source>
        <strain evidence="1 2">DSM 45274</strain>
    </source>
</reference>
<sequence length="278" mass="30516">MKIWLGFTCLGVAVFFMEPVGVVGESNCIEQVVYLVLHWLSVALKGGFRKMVKKMSVHARTMPNQTPTRSARCSVSAVVVCCVFLLSGCGLSTPLAQYLAVKNQPQSQQQPASSQVAEPKTLGELLEAGTGTFDPNDPNFTLFNPCTEVSQEQYEKLGLKVDEPATISRDGFTTCPLVEITFDPDKVAFVIGSDLIEFKHLEMEGLVIKEPGLVLPEGMYVHTYPDESDELACTIAVSTNRGRLSIDGMGNRLMPGITRHEVCQQAVDKFQEFFDLKG</sequence>
<reference evidence="2" key="2">
    <citation type="submission" date="2015-05" db="EMBL/GenBank/DDBJ databases">
        <title>Complete genome sequence of Corynebacterium mustelae DSM 45274, isolated from various tissues of a male ferret with lethal sepsis.</title>
        <authorList>
            <person name="Ruckert C."/>
            <person name="Albersmeier A."/>
            <person name="Winkler A."/>
            <person name="Tauch A."/>
        </authorList>
    </citation>
    <scope>NUCLEOTIDE SEQUENCE [LARGE SCALE GENOMIC DNA]</scope>
    <source>
        <strain evidence="2">DSM 45274</strain>
    </source>
</reference>
<accession>A0A0G3H3T4</accession>
<keyword evidence="2" id="KW-1185">Reference proteome</keyword>
<dbReference type="Proteomes" id="UP000035199">
    <property type="component" value="Chromosome"/>
</dbReference>
<dbReference type="OrthoDB" id="4428050at2"/>
<proteinExistence type="predicted"/>
<dbReference type="KEGG" id="cmv:CMUST_07090"/>
<organism evidence="1 2">
    <name type="scientific">Corynebacterium mustelae</name>
    <dbReference type="NCBI Taxonomy" id="571915"/>
    <lineage>
        <taxon>Bacteria</taxon>
        <taxon>Bacillati</taxon>
        <taxon>Actinomycetota</taxon>
        <taxon>Actinomycetes</taxon>
        <taxon>Mycobacteriales</taxon>
        <taxon>Corynebacteriaceae</taxon>
        <taxon>Corynebacterium</taxon>
    </lineage>
</organism>
<dbReference type="EMBL" id="CP011542">
    <property type="protein sequence ID" value="AKK05752.1"/>
    <property type="molecule type" value="Genomic_DNA"/>
</dbReference>
<evidence type="ECO:0000313" key="1">
    <source>
        <dbReference type="EMBL" id="AKK05752.1"/>
    </source>
</evidence>
<evidence type="ECO:0000313" key="2">
    <source>
        <dbReference type="Proteomes" id="UP000035199"/>
    </source>
</evidence>
<evidence type="ECO:0008006" key="3">
    <source>
        <dbReference type="Google" id="ProtNLM"/>
    </source>
</evidence>